<dbReference type="InterPro" id="IPR005053">
    <property type="entry name" value="MobA_MobL"/>
</dbReference>
<proteinExistence type="inferred from homology"/>
<keyword evidence="2" id="KW-0184">Conjugation</keyword>
<dbReference type="RefSeq" id="WP_139166821.1">
    <property type="nucleotide sequence ID" value="NZ_FNGE01000066.1"/>
</dbReference>
<protein>
    <submittedName>
        <fullName evidence="4">MobA/MobL family protein</fullName>
    </submittedName>
</protein>
<accession>A0A1G9PI77</accession>
<gene>
    <name evidence="4" type="ORF">SAMN04487971_1661</name>
</gene>
<evidence type="ECO:0000313" key="4">
    <source>
        <dbReference type="EMBL" id="SDL98508.1"/>
    </source>
</evidence>
<feature type="domain" description="MobA/MobL protein" evidence="3">
    <location>
        <begin position="17"/>
        <end position="202"/>
    </location>
</feature>
<evidence type="ECO:0000256" key="1">
    <source>
        <dbReference type="ARBA" id="ARBA00010873"/>
    </source>
</evidence>
<dbReference type="NCBIfam" id="NF041496">
    <property type="entry name" value="MobQ"/>
    <property type="match status" value="1"/>
</dbReference>
<evidence type="ECO:0000259" key="3">
    <source>
        <dbReference type="Pfam" id="PF03389"/>
    </source>
</evidence>
<dbReference type="EMBL" id="FNGE01000066">
    <property type="protein sequence ID" value="SDL98508.1"/>
    <property type="molecule type" value="Genomic_DNA"/>
</dbReference>
<reference evidence="5" key="1">
    <citation type="submission" date="2016-10" db="EMBL/GenBank/DDBJ databases">
        <authorList>
            <person name="Varghese N."/>
            <person name="Submissions S."/>
        </authorList>
    </citation>
    <scope>NUCLEOTIDE SEQUENCE [LARGE SCALE GENOMIC DNA]</scope>
    <source>
        <strain evidence="5">CGMCC 1.7655</strain>
    </source>
</reference>
<dbReference type="Pfam" id="PF03389">
    <property type="entry name" value="MobA_MobL"/>
    <property type="match status" value="1"/>
</dbReference>
<dbReference type="Gene3D" id="3.30.930.30">
    <property type="match status" value="1"/>
</dbReference>
<comment type="similarity">
    <text evidence="1">Belongs to the MobA/MobL family.</text>
</comment>
<evidence type="ECO:0000256" key="2">
    <source>
        <dbReference type="ARBA" id="ARBA00022971"/>
    </source>
</evidence>
<sequence>MAIYHLRATMISRSAGRSATGAAAYRSGELIHDARTGLDFDYRARSGVTHVEILAPDHAPAWVHDRAALWNRVEAAETRKNSQLAREVRVALPAELSHAARVELVRDFCQRSFVARGMVADIALHAPGREGDERNHHAHILLTTREIGPEGFGAKNRDWNAVEMLEGWREAWARDNNRALERCGHEERIDHRTLEAQRIEAQERATAAHDRGDEAEALRQTVRAVELDRDPLPQLSAGAWQMKERGIEVAVVRVWREVKAQTAEVARVAEVLAGQVRDWMGRA</sequence>
<keyword evidence="5" id="KW-1185">Reference proteome</keyword>
<dbReference type="AlphaFoldDB" id="A0A1G9PI77"/>
<evidence type="ECO:0000313" key="5">
    <source>
        <dbReference type="Proteomes" id="UP000199555"/>
    </source>
</evidence>
<name>A0A1G9PI77_9RHOB</name>
<feature type="non-terminal residue" evidence="4">
    <location>
        <position position="283"/>
    </location>
</feature>
<dbReference type="Proteomes" id="UP000199555">
    <property type="component" value="Unassembled WGS sequence"/>
</dbReference>
<dbReference type="STRING" id="525640.SAMN04487971_1661"/>
<organism evidence="4 5">
    <name type="scientific">Paracoccus chinensis</name>
    <dbReference type="NCBI Taxonomy" id="525640"/>
    <lineage>
        <taxon>Bacteria</taxon>
        <taxon>Pseudomonadati</taxon>
        <taxon>Pseudomonadota</taxon>
        <taxon>Alphaproteobacteria</taxon>
        <taxon>Rhodobacterales</taxon>
        <taxon>Paracoccaceae</taxon>
        <taxon>Paracoccus</taxon>
    </lineage>
</organism>
<dbReference type="OrthoDB" id="1826980at2"/>